<name>A0A429YT95_9HYPH</name>
<protein>
    <submittedName>
        <fullName evidence="1">Transposase</fullName>
    </submittedName>
</protein>
<proteinExistence type="predicted"/>
<keyword evidence="2" id="KW-1185">Reference proteome</keyword>
<evidence type="ECO:0000313" key="2">
    <source>
        <dbReference type="Proteomes" id="UP000278398"/>
    </source>
</evidence>
<dbReference type="Proteomes" id="UP000278398">
    <property type="component" value="Unassembled WGS sequence"/>
</dbReference>
<comment type="caution">
    <text evidence="1">The sequence shown here is derived from an EMBL/GenBank/DDBJ whole genome shotgun (WGS) entry which is preliminary data.</text>
</comment>
<dbReference type="NCBIfam" id="NF047595">
    <property type="entry name" value="IS66_ISRel24_TnpA"/>
    <property type="match status" value="1"/>
</dbReference>
<gene>
    <name evidence="1" type="ORF">EJC49_19560</name>
</gene>
<dbReference type="InterPro" id="IPR009057">
    <property type="entry name" value="Homeodomain-like_sf"/>
</dbReference>
<organism evidence="1 2">
    <name type="scientific">Aquibium carbonis</name>
    <dbReference type="NCBI Taxonomy" id="2495581"/>
    <lineage>
        <taxon>Bacteria</taxon>
        <taxon>Pseudomonadati</taxon>
        <taxon>Pseudomonadota</taxon>
        <taxon>Alphaproteobacteria</taxon>
        <taxon>Hyphomicrobiales</taxon>
        <taxon>Phyllobacteriaceae</taxon>
        <taxon>Aquibium</taxon>
    </lineage>
</organism>
<dbReference type="RefSeq" id="WP_126701620.1">
    <property type="nucleotide sequence ID" value="NZ_RWKW01000082.1"/>
</dbReference>
<reference evidence="1 2" key="1">
    <citation type="submission" date="2018-12" db="EMBL/GenBank/DDBJ databases">
        <title>Mesorhizobium carbonis sp. nov., isolated from coal mine water.</title>
        <authorList>
            <person name="Xin W."/>
            <person name="Xu Z."/>
            <person name="Xiang F."/>
            <person name="Zhang J."/>
            <person name="Xi L."/>
            <person name="Liu J."/>
        </authorList>
    </citation>
    <scope>NUCLEOTIDE SEQUENCE [LARGE SCALE GENOMIC DNA]</scope>
    <source>
        <strain evidence="1 2">B2.3</strain>
    </source>
</reference>
<dbReference type="InterPro" id="IPR002514">
    <property type="entry name" value="Transposase_8"/>
</dbReference>
<dbReference type="Pfam" id="PF01527">
    <property type="entry name" value="HTH_Tnp_1"/>
    <property type="match status" value="1"/>
</dbReference>
<accession>A0A429YT95</accession>
<dbReference type="OrthoDB" id="7503672at2"/>
<evidence type="ECO:0000313" key="1">
    <source>
        <dbReference type="EMBL" id="RST84686.1"/>
    </source>
</evidence>
<dbReference type="GO" id="GO:0006313">
    <property type="term" value="P:DNA transposition"/>
    <property type="evidence" value="ECO:0007669"/>
    <property type="project" value="InterPro"/>
</dbReference>
<dbReference type="GO" id="GO:0003677">
    <property type="term" value="F:DNA binding"/>
    <property type="evidence" value="ECO:0007669"/>
    <property type="project" value="InterPro"/>
</dbReference>
<dbReference type="AlphaFoldDB" id="A0A429YT95"/>
<sequence>MEDDGRKLRVTAVHPSGRRTFDPASKARLIESCLQPGASVAQLALDHGVNANLLWKWIRQHRLTRKETAVIAPPSTPAFIPVEIEGTANEVVTRQDRLLDLRSDEPGARLPKSEARGLFSSPAKVSASLPNGVTLMLECGDERSVSAVIGALGHVQTGR</sequence>
<dbReference type="GO" id="GO:0004803">
    <property type="term" value="F:transposase activity"/>
    <property type="evidence" value="ECO:0007669"/>
    <property type="project" value="InterPro"/>
</dbReference>
<dbReference type="EMBL" id="RWKW01000082">
    <property type="protein sequence ID" value="RST84686.1"/>
    <property type="molecule type" value="Genomic_DNA"/>
</dbReference>
<dbReference type="SUPFAM" id="SSF46689">
    <property type="entry name" value="Homeodomain-like"/>
    <property type="match status" value="1"/>
</dbReference>